<keyword evidence="7" id="KW-0832">Ubl conjugation</keyword>
<keyword evidence="5 13" id="KW-0863">Zinc-finger</keyword>
<feature type="region of interest" description="Disordered" evidence="14">
    <location>
        <begin position="289"/>
        <end position="327"/>
    </location>
</feature>
<reference evidence="16 17" key="1">
    <citation type="submission" date="2024-04" db="EMBL/GenBank/DDBJ databases">
        <authorList>
            <person name="Fracassetti M."/>
        </authorList>
    </citation>
    <scope>NUCLEOTIDE SEQUENCE [LARGE SCALE GENOMIC DNA]</scope>
</reference>
<comment type="subunit">
    <text evidence="10">Interacts with FBL, SNU13, NOP58, NUFIP1, RUVBL1, RUVBL2 and TAF9. Interacts (via HIT-type zinc finger) with the RUVBL1/RUVBL2 complex in the presence of ADP.</text>
</comment>
<dbReference type="FunFam" id="3.30.60.190:FF:000001">
    <property type="entry name" value="box C/D snoRNA protein 1"/>
    <property type="match status" value="1"/>
</dbReference>
<comment type="similarity">
    <text evidence="9">Belongs to the BCD1 family.</text>
</comment>
<keyword evidence="1" id="KW-1017">Isopeptide bond</keyword>
<evidence type="ECO:0000256" key="7">
    <source>
        <dbReference type="ARBA" id="ARBA00022843"/>
    </source>
</evidence>
<evidence type="ECO:0000256" key="3">
    <source>
        <dbReference type="ARBA" id="ARBA00022553"/>
    </source>
</evidence>
<dbReference type="SUPFAM" id="SSF144232">
    <property type="entry name" value="HIT/MYND zinc finger-like"/>
    <property type="match status" value="1"/>
</dbReference>
<accession>A0AAV2DTZ8</accession>
<evidence type="ECO:0000313" key="16">
    <source>
        <dbReference type="EMBL" id="CAL1377019.1"/>
    </source>
</evidence>
<evidence type="ECO:0000256" key="2">
    <source>
        <dbReference type="ARBA" id="ARBA00022517"/>
    </source>
</evidence>
<evidence type="ECO:0000256" key="11">
    <source>
        <dbReference type="ARBA" id="ARBA00068630"/>
    </source>
</evidence>
<evidence type="ECO:0000259" key="15">
    <source>
        <dbReference type="PROSITE" id="PS51083"/>
    </source>
</evidence>
<evidence type="ECO:0000256" key="6">
    <source>
        <dbReference type="ARBA" id="ARBA00022833"/>
    </source>
</evidence>
<feature type="region of interest" description="Disordered" evidence="14">
    <location>
        <begin position="1"/>
        <end position="25"/>
    </location>
</feature>
<evidence type="ECO:0000256" key="14">
    <source>
        <dbReference type="SAM" id="MobiDB-lite"/>
    </source>
</evidence>
<keyword evidence="2" id="KW-0690">Ribosome biogenesis</keyword>
<evidence type="ECO:0000256" key="5">
    <source>
        <dbReference type="ARBA" id="ARBA00022771"/>
    </source>
</evidence>
<evidence type="ECO:0000256" key="10">
    <source>
        <dbReference type="ARBA" id="ARBA00061949"/>
    </source>
</evidence>
<proteinExistence type="inferred from homology"/>
<dbReference type="InterPro" id="IPR057721">
    <property type="entry name" value="BCD1_alpha/beta"/>
</dbReference>
<sequence length="438" mass="50038">MEEPRRQQQPSPELRAPTEPNPNQNFCQEAQRTTVVLCVECKEKAAKYKCPGCSLRTCSLPCVKSHKHRTGCSGKRDVAPFVPMSQFDDKTLLSDYNFLEEAKRVVDSGARMRVQLRAYPQFRLPIHLQSLKRAASSRRTNLLLLPSGMSRREKNQTRYDRRKKSIFWTIEWRFRSTDVVLVDHGVNENSSICSEIQKHLSPGPWKHKLKQFCEAGLESLKCFIRKYPKGKSPFRELDIKAPLKQQLGNLSVLEYPVIYVLLPSQSCDFEVVEDLLPVARRPEAKNRVSNDDQLMIPNGVPFREEEIIEEEEEEEEEEENGPSGDTQVYDLLAQGEVKNPGYQEPAQKATDNPAEENSLSGNNLLSCLKDTPCGIFDDMDFDFDQSLIDKYSDIIEINTDDFLDFEGDLPMDMGGNGGDDFLRFNMNPEELEEGEIAE</sequence>
<dbReference type="CDD" id="cd23023">
    <property type="entry name" value="zf-HIT_BCD1"/>
    <property type="match status" value="1"/>
</dbReference>
<dbReference type="AlphaFoldDB" id="A0AAV2DTZ8"/>
<gene>
    <name evidence="16" type="ORF">LTRI10_LOCUS18704</name>
</gene>
<name>A0AAV2DTZ8_9ROSI</name>
<dbReference type="GO" id="GO:0070761">
    <property type="term" value="C:pre-snoRNP complex"/>
    <property type="evidence" value="ECO:0007669"/>
    <property type="project" value="TreeGrafter"/>
</dbReference>
<dbReference type="PROSITE" id="PS51083">
    <property type="entry name" value="ZF_HIT"/>
    <property type="match status" value="1"/>
</dbReference>
<evidence type="ECO:0000256" key="12">
    <source>
        <dbReference type="ARBA" id="ARBA00077531"/>
    </source>
</evidence>
<dbReference type="GO" id="GO:0000463">
    <property type="term" value="P:maturation of LSU-rRNA from tricistronic rRNA transcript (SSU-rRNA, 5.8S rRNA, LSU-rRNA)"/>
    <property type="evidence" value="ECO:0007669"/>
    <property type="project" value="TreeGrafter"/>
</dbReference>
<feature type="domain" description="HIT-type" evidence="15">
    <location>
        <begin position="38"/>
        <end position="72"/>
    </location>
</feature>
<dbReference type="Proteomes" id="UP001497516">
    <property type="component" value="Chromosome 3"/>
</dbReference>
<dbReference type="InterPro" id="IPR051639">
    <property type="entry name" value="BCD1"/>
</dbReference>
<dbReference type="GO" id="GO:0048254">
    <property type="term" value="P:snoRNA localization"/>
    <property type="evidence" value="ECO:0007669"/>
    <property type="project" value="TreeGrafter"/>
</dbReference>
<evidence type="ECO:0000313" key="17">
    <source>
        <dbReference type="Proteomes" id="UP001497516"/>
    </source>
</evidence>
<evidence type="ECO:0000256" key="9">
    <source>
        <dbReference type="ARBA" id="ARBA00049654"/>
    </source>
</evidence>
<protein>
    <recommendedName>
        <fullName evidence="11">Box C/D snoRNA protein 1</fullName>
    </recommendedName>
    <alternativeName>
        <fullName evidence="12">Zinc finger HIT domain-containing protein 6</fullName>
    </alternativeName>
</protein>
<dbReference type="InterPro" id="IPR007529">
    <property type="entry name" value="Znf_HIT"/>
</dbReference>
<dbReference type="Pfam" id="PF04438">
    <property type="entry name" value="zf-HIT"/>
    <property type="match status" value="1"/>
</dbReference>
<keyword evidence="6" id="KW-0862">Zinc</keyword>
<organism evidence="16 17">
    <name type="scientific">Linum trigynum</name>
    <dbReference type="NCBI Taxonomy" id="586398"/>
    <lineage>
        <taxon>Eukaryota</taxon>
        <taxon>Viridiplantae</taxon>
        <taxon>Streptophyta</taxon>
        <taxon>Embryophyta</taxon>
        <taxon>Tracheophyta</taxon>
        <taxon>Spermatophyta</taxon>
        <taxon>Magnoliopsida</taxon>
        <taxon>eudicotyledons</taxon>
        <taxon>Gunneridae</taxon>
        <taxon>Pentapetalae</taxon>
        <taxon>rosids</taxon>
        <taxon>fabids</taxon>
        <taxon>Malpighiales</taxon>
        <taxon>Linaceae</taxon>
        <taxon>Linum</taxon>
    </lineage>
</organism>
<dbReference type="GO" id="GO:0005634">
    <property type="term" value="C:nucleus"/>
    <property type="evidence" value="ECO:0007669"/>
    <property type="project" value="TreeGrafter"/>
</dbReference>
<dbReference type="EMBL" id="OZ034816">
    <property type="protein sequence ID" value="CAL1377019.1"/>
    <property type="molecule type" value="Genomic_DNA"/>
</dbReference>
<keyword evidence="3" id="KW-0597">Phosphoprotein</keyword>
<keyword evidence="17" id="KW-1185">Reference proteome</keyword>
<evidence type="ECO:0000256" key="4">
    <source>
        <dbReference type="ARBA" id="ARBA00022723"/>
    </source>
</evidence>
<dbReference type="Gene3D" id="3.30.60.190">
    <property type="match status" value="1"/>
</dbReference>
<dbReference type="GO" id="GO:0008270">
    <property type="term" value="F:zinc ion binding"/>
    <property type="evidence" value="ECO:0007669"/>
    <property type="project" value="UniProtKB-UniRule"/>
</dbReference>
<feature type="compositionally biased region" description="Acidic residues" evidence="14">
    <location>
        <begin position="306"/>
        <end position="320"/>
    </location>
</feature>
<evidence type="ECO:0000256" key="8">
    <source>
        <dbReference type="ARBA" id="ARBA00049598"/>
    </source>
</evidence>
<dbReference type="PANTHER" id="PTHR13483:SF3">
    <property type="entry name" value="BOX C_D SNORNA PROTEIN 1"/>
    <property type="match status" value="1"/>
</dbReference>
<dbReference type="GO" id="GO:0000492">
    <property type="term" value="P:box C/D snoRNP assembly"/>
    <property type="evidence" value="ECO:0007669"/>
    <property type="project" value="TreeGrafter"/>
</dbReference>
<comment type="function">
    <text evidence="8">Required for box C/D snoRNAs accumulation involved in snoRNA processing, snoRNA transport to the nucleolus and ribosome biogenesis.</text>
</comment>
<evidence type="ECO:0000256" key="13">
    <source>
        <dbReference type="PROSITE-ProRule" id="PRU00453"/>
    </source>
</evidence>
<dbReference type="PANTHER" id="PTHR13483">
    <property type="entry name" value="BOX C_D SNORNA PROTEIN 1-RELATED"/>
    <property type="match status" value="1"/>
</dbReference>
<dbReference type="Pfam" id="PF25790">
    <property type="entry name" value="BCD1"/>
    <property type="match status" value="1"/>
</dbReference>
<keyword evidence="4" id="KW-0479">Metal-binding</keyword>
<evidence type="ECO:0000256" key="1">
    <source>
        <dbReference type="ARBA" id="ARBA00022499"/>
    </source>
</evidence>